<dbReference type="Proteomes" id="UP000233551">
    <property type="component" value="Unassembled WGS sequence"/>
</dbReference>
<dbReference type="AlphaFoldDB" id="A0A2I0HLI0"/>
<reference evidence="1 2" key="1">
    <citation type="submission" date="2017-11" db="EMBL/GenBank/DDBJ databases">
        <title>De-novo sequencing of pomegranate (Punica granatum L.) genome.</title>
        <authorList>
            <person name="Akparov Z."/>
            <person name="Amiraslanov A."/>
            <person name="Hajiyeva S."/>
            <person name="Abbasov M."/>
            <person name="Kaur K."/>
            <person name="Hamwieh A."/>
            <person name="Solovyev V."/>
            <person name="Salamov A."/>
            <person name="Braich B."/>
            <person name="Kosarev P."/>
            <person name="Mahmoud A."/>
            <person name="Hajiyev E."/>
            <person name="Babayeva S."/>
            <person name="Izzatullayeva V."/>
            <person name="Mammadov A."/>
            <person name="Mammadov A."/>
            <person name="Sharifova S."/>
            <person name="Ojaghi J."/>
            <person name="Eynullazada K."/>
            <person name="Bayramov B."/>
            <person name="Abdulazimova A."/>
            <person name="Shahmuradov I."/>
        </authorList>
    </citation>
    <scope>NUCLEOTIDE SEQUENCE [LARGE SCALE GENOMIC DNA]</scope>
    <source>
        <strain evidence="2">cv. AG2017</strain>
        <tissue evidence="1">Leaf</tissue>
    </source>
</reference>
<comment type="caution">
    <text evidence="1">The sequence shown here is derived from an EMBL/GenBank/DDBJ whole genome shotgun (WGS) entry which is preliminary data.</text>
</comment>
<evidence type="ECO:0000313" key="2">
    <source>
        <dbReference type="Proteomes" id="UP000233551"/>
    </source>
</evidence>
<keyword evidence="2" id="KW-1185">Reference proteome</keyword>
<sequence length="129" mass="14524">MFYQAQWLKRPRIVMDNQKSIPINVRDRIKMIIARRIGAVAFAGHASGGTWRKLTLLRTPEPIIHAPRNSSSEPMHRPEEKVLAWYCIGINPKTISNGSLAVSQAHVAPRDTAPRDNPAAAKQPLFFFN</sequence>
<name>A0A2I0HLI0_PUNGR</name>
<organism evidence="1 2">
    <name type="scientific">Punica granatum</name>
    <name type="common">Pomegranate</name>
    <dbReference type="NCBI Taxonomy" id="22663"/>
    <lineage>
        <taxon>Eukaryota</taxon>
        <taxon>Viridiplantae</taxon>
        <taxon>Streptophyta</taxon>
        <taxon>Embryophyta</taxon>
        <taxon>Tracheophyta</taxon>
        <taxon>Spermatophyta</taxon>
        <taxon>Magnoliopsida</taxon>
        <taxon>eudicotyledons</taxon>
        <taxon>Gunneridae</taxon>
        <taxon>Pentapetalae</taxon>
        <taxon>rosids</taxon>
        <taxon>malvids</taxon>
        <taxon>Myrtales</taxon>
        <taxon>Lythraceae</taxon>
        <taxon>Punica</taxon>
    </lineage>
</organism>
<dbReference type="EMBL" id="PGOL01007520">
    <property type="protein sequence ID" value="PKI32548.1"/>
    <property type="molecule type" value="Genomic_DNA"/>
</dbReference>
<proteinExistence type="predicted"/>
<protein>
    <submittedName>
        <fullName evidence="1">Uncharacterized protein</fullName>
    </submittedName>
</protein>
<evidence type="ECO:0000313" key="1">
    <source>
        <dbReference type="EMBL" id="PKI32548.1"/>
    </source>
</evidence>
<gene>
    <name evidence="1" type="ORF">CRG98_047061</name>
</gene>
<accession>A0A2I0HLI0</accession>